<reference evidence="2 3" key="1">
    <citation type="submission" date="2023-11" db="EMBL/GenBank/DDBJ databases">
        <authorList>
            <person name="Ouyang M.-Y."/>
        </authorList>
    </citation>
    <scope>NUCLEOTIDE SEQUENCE [LARGE SCALE GENOMIC DNA]</scope>
    <source>
        <strain evidence="2 3">OY6</strain>
    </source>
</reference>
<protein>
    <recommendedName>
        <fullName evidence="4">Nickel transport protein</fullName>
    </recommendedName>
</protein>
<organism evidence="2 3">
    <name type="scientific">Methylomonas defluvii</name>
    <dbReference type="NCBI Taxonomy" id="3045149"/>
    <lineage>
        <taxon>Bacteria</taxon>
        <taxon>Pseudomonadati</taxon>
        <taxon>Pseudomonadota</taxon>
        <taxon>Gammaproteobacteria</taxon>
        <taxon>Methylococcales</taxon>
        <taxon>Methylococcaceae</taxon>
        <taxon>Methylomonas</taxon>
    </lineage>
</organism>
<evidence type="ECO:0000256" key="1">
    <source>
        <dbReference type="SAM" id="Phobius"/>
    </source>
</evidence>
<comment type="caution">
    <text evidence="2">The sequence shown here is derived from an EMBL/GenBank/DDBJ whole genome shotgun (WGS) entry which is preliminary data.</text>
</comment>
<accession>A0ABU4UCM3</accession>
<dbReference type="RefSeq" id="WP_319961147.1">
    <property type="nucleotide sequence ID" value="NZ_JAXARY010000005.1"/>
</dbReference>
<name>A0ABU4UCM3_9GAMM</name>
<evidence type="ECO:0000313" key="3">
    <source>
        <dbReference type="Proteomes" id="UP001284537"/>
    </source>
</evidence>
<dbReference type="EMBL" id="JAXARY010000005">
    <property type="protein sequence ID" value="MDX8127176.1"/>
    <property type="molecule type" value="Genomic_DNA"/>
</dbReference>
<keyword evidence="1" id="KW-0472">Membrane</keyword>
<feature type="transmembrane region" description="Helical" evidence="1">
    <location>
        <begin position="222"/>
        <end position="239"/>
    </location>
</feature>
<evidence type="ECO:0000313" key="2">
    <source>
        <dbReference type="EMBL" id="MDX8127176.1"/>
    </source>
</evidence>
<keyword evidence="1" id="KW-0812">Transmembrane</keyword>
<sequence>MPYWFIFIGVLSAVAAWAEEAPKAHDMQHHGGNQHATYLSEPSAIRYYLPDLSSQVLEKLELPKLGFEGYYALVLEKPQPGLLEAEVRYSYKNGRPMKAKPQALFGLQKTVLEIEPDPHPAEHARYYSGKTWRFKVRFQGQPVPNQAVQFRSQNGSQLSGTTDQQGRVAFALPDDFKAILPGLTANPPAEFAVSTELSANDQRYRSTLKGDYYVSPLHWQSVPWGASLAGLGVVVGLWLNRRLSNKPLKVKKYASAVS</sequence>
<gene>
    <name evidence="2" type="ORF">QLH52_07780</name>
</gene>
<proteinExistence type="predicted"/>
<dbReference type="Proteomes" id="UP001284537">
    <property type="component" value="Unassembled WGS sequence"/>
</dbReference>
<keyword evidence="3" id="KW-1185">Reference proteome</keyword>
<keyword evidence="1" id="KW-1133">Transmembrane helix</keyword>
<evidence type="ECO:0008006" key="4">
    <source>
        <dbReference type="Google" id="ProtNLM"/>
    </source>
</evidence>